<keyword evidence="3" id="KW-1185">Reference proteome</keyword>
<dbReference type="AlphaFoldDB" id="A0A2S7K9R4"/>
<sequence length="98" mass="11414">MRVFTEESRSKTVAFSFADDQGVFRLAVVYENQPDIHLREKKSAFHQGSASFHVRGYRPAMFKGEYWTERKNVGTITVSERRRGEIDSYEQGVKLYDS</sequence>
<comment type="caution">
    <text evidence="2">The sequence shown here is derived from an EMBL/GenBank/DDBJ whole genome shotgun (WGS) entry which is preliminary data.</text>
</comment>
<accession>A0A2S7K9R4</accession>
<evidence type="ECO:0000259" key="1">
    <source>
        <dbReference type="Pfam" id="PF18153"/>
    </source>
</evidence>
<dbReference type="Pfam" id="PF18153">
    <property type="entry name" value="Cap15_CD_rec"/>
    <property type="match status" value="1"/>
</dbReference>
<dbReference type="InterPro" id="IPR041208">
    <property type="entry name" value="Cap15"/>
</dbReference>
<reference evidence="2 3" key="1">
    <citation type="submission" date="2017-12" db="EMBL/GenBank/DDBJ databases">
        <authorList>
            <person name="Hurst M.R.H."/>
        </authorList>
    </citation>
    <scope>NUCLEOTIDE SEQUENCE [LARGE SCALE GENOMIC DNA]</scope>
    <source>
        <strain evidence="2 3">SY-3-19</strain>
    </source>
</reference>
<gene>
    <name evidence="2" type="ORF">CW354_04595</name>
</gene>
<dbReference type="Proteomes" id="UP000239504">
    <property type="component" value="Unassembled WGS sequence"/>
</dbReference>
<name>A0A2S7K9R4_9PROT</name>
<evidence type="ECO:0000313" key="3">
    <source>
        <dbReference type="Proteomes" id="UP000239504"/>
    </source>
</evidence>
<proteinExistence type="predicted"/>
<protein>
    <recommendedName>
        <fullName evidence="1">CD-NTase-associated protein 15 domain-containing protein</fullName>
    </recommendedName>
</protein>
<evidence type="ECO:0000313" key="2">
    <source>
        <dbReference type="EMBL" id="PQA89221.1"/>
    </source>
</evidence>
<organism evidence="2 3">
    <name type="scientific">Hyphococcus luteus</name>
    <dbReference type="NCBI Taxonomy" id="2058213"/>
    <lineage>
        <taxon>Bacteria</taxon>
        <taxon>Pseudomonadati</taxon>
        <taxon>Pseudomonadota</taxon>
        <taxon>Alphaproteobacteria</taxon>
        <taxon>Parvularculales</taxon>
        <taxon>Parvularculaceae</taxon>
        <taxon>Hyphococcus</taxon>
    </lineage>
</organism>
<feature type="domain" description="CD-NTase-associated protein 15" evidence="1">
    <location>
        <begin position="5"/>
        <end position="78"/>
    </location>
</feature>
<dbReference type="EMBL" id="PJCH01000003">
    <property type="protein sequence ID" value="PQA89221.1"/>
    <property type="molecule type" value="Genomic_DNA"/>
</dbReference>